<gene>
    <name evidence="1" type="ORF">CF394_08545</name>
</gene>
<name>A0A264W2L4_9BACL</name>
<comment type="caution">
    <text evidence="1">The sequence shown here is derived from an EMBL/GenBank/DDBJ whole genome shotgun (WGS) entry which is preliminary data.</text>
</comment>
<dbReference type="SUPFAM" id="SSF52467">
    <property type="entry name" value="DHS-like NAD/FAD-binding domain"/>
    <property type="match status" value="1"/>
</dbReference>
<dbReference type="RefSeq" id="WP_094942974.1">
    <property type="nucleotide sequence ID" value="NZ_NOKQ01000217.1"/>
</dbReference>
<dbReference type="Proteomes" id="UP000217065">
    <property type="component" value="Unassembled WGS sequence"/>
</dbReference>
<evidence type="ECO:0000313" key="2">
    <source>
        <dbReference type="Proteomes" id="UP000217065"/>
    </source>
</evidence>
<dbReference type="InterPro" id="IPR029035">
    <property type="entry name" value="DHS-like_NAD/FAD-binding_dom"/>
</dbReference>
<organism evidence="1 2">
    <name type="scientific">Tetzosporium hominis</name>
    <dbReference type="NCBI Taxonomy" id="2020506"/>
    <lineage>
        <taxon>Bacteria</taxon>
        <taxon>Bacillati</taxon>
        <taxon>Bacillota</taxon>
        <taxon>Bacilli</taxon>
        <taxon>Bacillales</taxon>
        <taxon>Caryophanaceae</taxon>
        <taxon>Tetzosporium</taxon>
    </lineage>
</organism>
<dbReference type="EMBL" id="NOKQ01000217">
    <property type="protein sequence ID" value="OZS77794.1"/>
    <property type="molecule type" value="Genomic_DNA"/>
</dbReference>
<keyword evidence="2" id="KW-1185">Reference proteome</keyword>
<protein>
    <submittedName>
        <fullName evidence="1">Uncharacterized protein</fullName>
    </submittedName>
</protein>
<sequence>MSSSVNDHIEIIRFIQDCISKVPTIVIGSGASMAYGMPGMPQLADYLLKNIQPLEEEMEAWKQFEGYLKEGVGLEAALHEVPITERLHRDIILLTRNLILEKDLEIRSQILNREISLPLSELLSFMNTAASPNSKVITTNYDRLVEYAIDHAKLEQHLGFEGNYIKWFNPLGNINTTLKNKVEVLKVHGSLDWFVTRQDEIISLPDGSEGYYNVEPVMITPGKAKYQHTHDEPFRTLITKVDKIFDESKAILIIGFGFNDNHIQPKLFARMRDSKTPILILSKTLTKEAKSFVYGNEKGKVIGIEENGTGSKIIKADRSEIDVAERLWNLEELLKIII</sequence>
<dbReference type="Pfam" id="PF13289">
    <property type="entry name" value="SIR2_2"/>
    <property type="match status" value="1"/>
</dbReference>
<evidence type="ECO:0000313" key="1">
    <source>
        <dbReference type="EMBL" id="OZS77794.1"/>
    </source>
</evidence>
<accession>A0A264W2L4</accession>
<reference evidence="1 2" key="1">
    <citation type="submission" date="2017-07" db="EMBL/GenBank/DDBJ databases">
        <title>Tetzosporium hominis gen.nov. sp.nov.</title>
        <authorList>
            <person name="Tetz G."/>
            <person name="Tetz V."/>
        </authorList>
    </citation>
    <scope>NUCLEOTIDE SEQUENCE [LARGE SCALE GENOMIC DNA]</scope>
    <source>
        <strain evidence="1 2">VT-49</strain>
    </source>
</reference>
<proteinExistence type="predicted"/>
<dbReference type="AlphaFoldDB" id="A0A264W2L4"/>
<dbReference type="OrthoDB" id="9808492at2"/>